<name>A0A5C3LSV4_9AGAR</name>
<dbReference type="EMBL" id="ML213619">
    <property type="protein sequence ID" value="TFK35667.1"/>
    <property type="molecule type" value="Genomic_DNA"/>
</dbReference>
<dbReference type="OrthoDB" id="3250324at2759"/>
<sequence>MPRKSYVTKKTSSTSNSLPNGALETTFQVQLNATVENVLPQGRSQQSRNRQPVASTTCSEPQIINENNVLSDEACPSQQLNLEDKTVARETAICPNVEVDAIDKPFLEREPTHFSSNSPHNSGSATGQNCLPACQLNSQDHVTHQHCNCPPKHLRKKGADDIRPFFQEVDYGDKTRQECVLCQKAHAIDKKKEIKDYSLSTSTSGLHLHLVDKHADEWIHMCKQSDTPIMALLALSVLEDYHKHHGQEFSNENFINVLIRFIVKNDQLLNVIENEHLQAIFLMLQRELKDSDIPHCTHLCEKIMEKW</sequence>
<organism evidence="2 3">
    <name type="scientific">Crucibulum laeve</name>
    <dbReference type="NCBI Taxonomy" id="68775"/>
    <lineage>
        <taxon>Eukaryota</taxon>
        <taxon>Fungi</taxon>
        <taxon>Dikarya</taxon>
        <taxon>Basidiomycota</taxon>
        <taxon>Agaricomycotina</taxon>
        <taxon>Agaricomycetes</taxon>
        <taxon>Agaricomycetidae</taxon>
        <taxon>Agaricales</taxon>
        <taxon>Agaricineae</taxon>
        <taxon>Nidulariaceae</taxon>
        <taxon>Crucibulum</taxon>
    </lineage>
</organism>
<keyword evidence="3" id="KW-1185">Reference proteome</keyword>
<gene>
    <name evidence="2" type="ORF">BDQ12DRAFT_668305</name>
</gene>
<feature type="region of interest" description="Disordered" evidence="1">
    <location>
        <begin position="39"/>
        <end position="60"/>
    </location>
</feature>
<accession>A0A5C3LSV4</accession>
<feature type="region of interest" description="Disordered" evidence="1">
    <location>
        <begin position="1"/>
        <end position="21"/>
    </location>
</feature>
<dbReference type="Proteomes" id="UP000308652">
    <property type="component" value="Unassembled WGS sequence"/>
</dbReference>
<reference evidence="2 3" key="1">
    <citation type="journal article" date="2019" name="Nat. Ecol. Evol.">
        <title>Megaphylogeny resolves global patterns of mushroom evolution.</title>
        <authorList>
            <person name="Varga T."/>
            <person name="Krizsan K."/>
            <person name="Foldi C."/>
            <person name="Dima B."/>
            <person name="Sanchez-Garcia M."/>
            <person name="Sanchez-Ramirez S."/>
            <person name="Szollosi G.J."/>
            <person name="Szarkandi J.G."/>
            <person name="Papp V."/>
            <person name="Albert L."/>
            <person name="Andreopoulos W."/>
            <person name="Angelini C."/>
            <person name="Antonin V."/>
            <person name="Barry K.W."/>
            <person name="Bougher N.L."/>
            <person name="Buchanan P."/>
            <person name="Buyck B."/>
            <person name="Bense V."/>
            <person name="Catcheside P."/>
            <person name="Chovatia M."/>
            <person name="Cooper J."/>
            <person name="Damon W."/>
            <person name="Desjardin D."/>
            <person name="Finy P."/>
            <person name="Geml J."/>
            <person name="Haridas S."/>
            <person name="Hughes K."/>
            <person name="Justo A."/>
            <person name="Karasinski D."/>
            <person name="Kautmanova I."/>
            <person name="Kiss B."/>
            <person name="Kocsube S."/>
            <person name="Kotiranta H."/>
            <person name="LaButti K.M."/>
            <person name="Lechner B.E."/>
            <person name="Liimatainen K."/>
            <person name="Lipzen A."/>
            <person name="Lukacs Z."/>
            <person name="Mihaltcheva S."/>
            <person name="Morgado L.N."/>
            <person name="Niskanen T."/>
            <person name="Noordeloos M.E."/>
            <person name="Ohm R.A."/>
            <person name="Ortiz-Santana B."/>
            <person name="Ovrebo C."/>
            <person name="Racz N."/>
            <person name="Riley R."/>
            <person name="Savchenko A."/>
            <person name="Shiryaev A."/>
            <person name="Soop K."/>
            <person name="Spirin V."/>
            <person name="Szebenyi C."/>
            <person name="Tomsovsky M."/>
            <person name="Tulloss R.E."/>
            <person name="Uehling J."/>
            <person name="Grigoriev I.V."/>
            <person name="Vagvolgyi C."/>
            <person name="Papp T."/>
            <person name="Martin F.M."/>
            <person name="Miettinen O."/>
            <person name="Hibbett D.S."/>
            <person name="Nagy L.G."/>
        </authorList>
    </citation>
    <scope>NUCLEOTIDE SEQUENCE [LARGE SCALE GENOMIC DNA]</scope>
    <source>
        <strain evidence="2 3">CBS 166.37</strain>
    </source>
</reference>
<proteinExistence type="predicted"/>
<feature type="compositionally biased region" description="Polar residues" evidence="1">
    <location>
        <begin position="42"/>
        <end position="60"/>
    </location>
</feature>
<protein>
    <submittedName>
        <fullName evidence="2">Uncharacterized protein</fullName>
    </submittedName>
</protein>
<dbReference type="AlphaFoldDB" id="A0A5C3LSV4"/>
<evidence type="ECO:0000313" key="2">
    <source>
        <dbReference type="EMBL" id="TFK35667.1"/>
    </source>
</evidence>
<evidence type="ECO:0000256" key="1">
    <source>
        <dbReference type="SAM" id="MobiDB-lite"/>
    </source>
</evidence>
<evidence type="ECO:0000313" key="3">
    <source>
        <dbReference type="Proteomes" id="UP000308652"/>
    </source>
</evidence>
<feature type="compositionally biased region" description="Low complexity" evidence="1">
    <location>
        <begin position="8"/>
        <end position="17"/>
    </location>
</feature>